<gene>
    <name evidence="1" type="ORF">Vadar_029343</name>
</gene>
<organism evidence="1 2">
    <name type="scientific">Vaccinium darrowii</name>
    <dbReference type="NCBI Taxonomy" id="229202"/>
    <lineage>
        <taxon>Eukaryota</taxon>
        <taxon>Viridiplantae</taxon>
        <taxon>Streptophyta</taxon>
        <taxon>Embryophyta</taxon>
        <taxon>Tracheophyta</taxon>
        <taxon>Spermatophyta</taxon>
        <taxon>Magnoliopsida</taxon>
        <taxon>eudicotyledons</taxon>
        <taxon>Gunneridae</taxon>
        <taxon>Pentapetalae</taxon>
        <taxon>asterids</taxon>
        <taxon>Ericales</taxon>
        <taxon>Ericaceae</taxon>
        <taxon>Vaccinioideae</taxon>
        <taxon>Vaccinieae</taxon>
        <taxon>Vaccinium</taxon>
    </lineage>
</organism>
<proteinExistence type="predicted"/>
<accession>A0ACB7XDP1</accession>
<evidence type="ECO:0000313" key="2">
    <source>
        <dbReference type="Proteomes" id="UP000828048"/>
    </source>
</evidence>
<reference evidence="1 2" key="1">
    <citation type="journal article" date="2021" name="Hortic Res">
        <title>High-quality reference genome and annotation aids understanding of berry development for evergreen blueberry (Vaccinium darrowii).</title>
        <authorList>
            <person name="Yu J."/>
            <person name="Hulse-Kemp A.M."/>
            <person name="Babiker E."/>
            <person name="Staton M."/>
        </authorList>
    </citation>
    <scope>NUCLEOTIDE SEQUENCE [LARGE SCALE GENOMIC DNA]</scope>
    <source>
        <strain evidence="2">cv. NJ 8807/NJ 8810</strain>
        <tissue evidence="1">Young leaf</tissue>
    </source>
</reference>
<name>A0ACB7XDP1_9ERIC</name>
<keyword evidence="2" id="KW-1185">Reference proteome</keyword>
<dbReference type="EMBL" id="CM037156">
    <property type="protein sequence ID" value="KAH7838635.1"/>
    <property type="molecule type" value="Genomic_DNA"/>
</dbReference>
<sequence>MMNSRVLTTTFPFCWAPPKIQGYCSCPSRNRIQCSSSSSDLPLTTVSFDCSSSPEKPENNVPITGGAYDFEKATISLTRRLMPSPKKVTIVRHGLSSWNEESRVQGSSDLSILTETGVHQAERCRKALANISFDQCFSSPISRAKSTAEILWHGKEEPLVFLDSLKECHLFYLEGMKNVDARRIYPKEYNTWREDPSNFSVYGVYPIRMLWETANEAWKEILFTPGDHFLVVTHKSMLRALICTALGLGPERFRAIDVNNGGISVFNFNKRGEAMLQSLNMTAHMYDDHVYLY</sequence>
<protein>
    <submittedName>
        <fullName evidence="1">Uncharacterized protein</fullName>
    </submittedName>
</protein>
<comment type="caution">
    <text evidence="1">The sequence shown here is derived from an EMBL/GenBank/DDBJ whole genome shotgun (WGS) entry which is preliminary data.</text>
</comment>
<evidence type="ECO:0000313" key="1">
    <source>
        <dbReference type="EMBL" id="KAH7838635.1"/>
    </source>
</evidence>
<dbReference type="Proteomes" id="UP000828048">
    <property type="component" value="Chromosome 6"/>
</dbReference>